<dbReference type="EMBL" id="KV426032">
    <property type="protein sequence ID" value="KZV91226.1"/>
    <property type="molecule type" value="Genomic_DNA"/>
</dbReference>
<organism evidence="2 3">
    <name type="scientific">Exidia glandulosa HHB12029</name>
    <dbReference type="NCBI Taxonomy" id="1314781"/>
    <lineage>
        <taxon>Eukaryota</taxon>
        <taxon>Fungi</taxon>
        <taxon>Dikarya</taxon>
        <taxon>Basidiomycota</taxon>
        <taxon>Agaricomycotina</taxon>
        <taxon>Agaricomycetes</taxon>
        <taxon>Auriculariales</taxon>
        <taxon>Exidiaceae</taxon>
        <taxon>Exidia</taxon>
    </lineage>
</organism>
<reference evidence="2 3" key="1">
    <citation type="journal article" date="2016" name="Mol. Biol. Evol.">
        <title>Comparative Genomics of Early-Diverging Mushroom-Forming Fungi Provides Insights into the Origins of Lignocellulose Decay Capabilities.</title>
        <authorList>
            <person name="Nagy L.G."/>
            <person name="Riley R."/>
            <person name="Tritt A."/>
            <person name="Adam C."/>
            <person name="Daum C."/>
            <person name="Floudas D."/>
            <person name="Sun H."/>
            <person name="Yadav J.S."/>
            <person name="Pangilinan J."/>
            <person name="Larsson K.H."/>
            <person name="Matsuura K."/>
            <person name="Barry K."/>
            <person name="Labutti K."/>
            <person name="Kuo R."/>
            <person name="Ohm R.A."/>
            <person name="Bhattacharya S.S."/>
            <person name="Shirouzu T."/>
            <person name="Yoshinaga Y."/>
            <person name="Martin F.M."/>
            <person name="Grigoriev I.V."/>
            <person name="Hibbett D.S."/>
        </authorList>
    </citation>
    <scope>NUCLEOTIDE SEQUENCE [LARGE SCALE GENOMIC DNA]</scope>
    <source>
        <strain evidence="2 3">HHB12029</strain>
    </source>
</reference>
<dbReference type="InParanoid" id="A0A165GZH0"/>
<evidence type="ECO:0000313" key="3">
    <source>
        <dbReference type="Proteomes" id="UP000077266"/>
    </source>
</evidence>
<feature type="region of interest" description="Disordered" evidence="1">
    <location>
        <begin position="154"/>
        <end position="173"/>
    </location>
</feature>
<feature type="compositionally biased region" description="Basic and acidic residues" evidence="1">
    <location>
        <begin position="57"/>
        <end position="70"/>
    </location>
</feature>
<dbReference type="Proteomes" id="UP000077266">
    <property type="component" value="Unassembled WGS sequence"/>
</dbReference>
<evidence type="ECO:0000256" key="1">
    <source>
        <dbReference type="SAM" id="MobiDB-lite"/>
    </source>
</evidence>
<sequence length="636" mass="69661">MSLPRLTIDEQTRLDELLDSILETASTVDDVLQYLERSTSLHLRGEVARGRRSGKTRHPDDGVHGEDGGVKKDLPLDLQHSLVEFLGQVALRLGEMPALSAALAHVARRMATRSVESRPSTTLPIPPAAAAPVDVDKSLPLTPPVDIDKTLPCTPPAEPSTPPAAAIFDPPSSTPSEREVFLTKILICQAIEDDAPLRDALSLCAVFRFMRSRALSTPRLWANVTGLSPAGAHHLTYILSLSRSLFICADLTLTTADRATAMLSSLQTHIQRVQHLSLKSDVDGRLLDSPIRALLRVPSPALESLSLDLPGLSGAVTGSLASSGRLTKLACKADQLGHDELSSVTTFYARAPASWAWMALEEHTLPRIAQCLPNVRRLTTDSWFPRPKVSRRWFQEDLLCLEVRDFSSLGATAAPVGQNFSELRADNIPSIILHGRDQTYIKSVVPKCKGDVEGLAWYLHEGNINVHLRTRDNHRQVIDANPVDACWLLGSLDNFWSLSSLTISNRMEAFHMNTLFKTNLSSLEVLELLFHGAFDEGSASVLAYAGRKWPLPPSLVTLRLTAASSMVSREHSSPFEPTMKASNNSIQVVLPRSVDGFLVRHEVSADKLTLELARVRFEHDAAAKALEEKVKALIIS</sequence>
<dbReference type="AlphaFoldDB" id="A0A165GZH0"/>
<protein>
    <submittedName>
        <fullName evidence="2">Uncharacterized protein</fullName>
    </submittedName>
</protein>
<evidence type="ECO:0000313" key="2">
    <source>
        <dbReference type="EMBL" id="KZV91226.1"/>
    </source>
</evidence>
<gene>
    <name evidence="2" type="ORF">EXIGLDRAFT_837266</name>
</gene>
<proteinExistence type="predicted"/>
<feature type="region of interest" description="Disordered" evidence="1">
    <location>
        <begin position="45"/>
        <end position="70"/>
    </location>
</feature>
<name>A0A165GZH0_EXIGL</name>
<accession>A0A165GZH0</accession>
<keyword evidence="3" id="KW-1185">Reference proteome</keyword>